<evidence type="ECO:0000313" key="2">
    <source>
        <dbReference type="EMBL" id="VDP70870.1"/>
    </source>
</evidence>
<sequence>MDKIQERRNKKAAINTSRTRAEKAKAQVEYTEINKKVKRSIRTDK</sequence>
<feature type="region of interest" description="Disordered" evidence="1">
    <location>
        <begin position="1"/>
        <end position="21"/>
    </location>
</feature>
<proteinExistence type="predicted"/>
<evidence type="ECO:0000313" key="3">
    <source>
        <dbReference type="Proteomes" id="UP000279833"/>
    </source>
</evidence>
<evidence type="ECO:0000256" key="1">
    <source>
        <dbReference type="SAM" id="MobiDB-lite"/>
    </source>
</evidence>
<dbReference type="Proteomes" id="UP000279833">
    <property type="component" value="Unassembled WGS sequence"/>
</dbReference>
<keyword evidence="3" id="KW-1185">Reference proteome</keyword>
<reference evidence="2 3" key="1">
    <citation type="submission" date="2018-11" db="EMBL/GenBank/DDBJ databases">
        <authorList>
            <consortium name="Pathogen Informatics"/>
        </authorList>
    </citation>
    <scope>NUCLEOTIDE SEQUENCE [LARGE SCALE GENOMIC DNA]</scope>
    <source>
        <strain>Dakar</strain>
        <strain evidence="3">Senegal</strain>
    </source>
</reference>
<organism evidence="2 3">
    <name type="scientific">Schistosoma curassoni</name>
    <dbReference type="NCBI Taxonomy" id="6186"/>
    <lineage>
        <taxon>Eukaryota</taxon>
        <taxon>Metazoa</taxon>
        <taxon>Spiralia</taxon>
        <taxon>Lophotrochozoa</taxon>
        <taxon>Platyhelminthes</taxon>
        <taxon>Trematoda</taxon>
        <taxon>Digenea</taxon>
        <taxon>Strigeidida</taxon>
        <taxon>Schistosomatoidea</taxon>
        <taxon>Schistosomatidae</taxon>
        <taxon>Schistosoma</taxon>
    </lineage>
</organism>
<protein>
    <submittedName>
        <fullName evidence="2">Uncharacterized protein</fullName>
    </submittedName>
</protein>
<dbReference type="EMBL" id="UZAK01043474">
    <property type="protein sequence ID" value="VDP70870.1"/>
    <property type="molecule type" value="Genomic_DNA"/>
</dbReference>
<dbReference type="AlphaFoldDB" id="A0A3P8FYC1"/>
<feature type="non-terminal residue" evidence="2">
    <location>
        <position position="45"/>
    </location>
</feature>
<name>A0A3P8FYC1_9TREM</name>
<accession>A0A3P8FYC1</accession>
<gene>
    <name evidence="2" type="ORF">SCUD_LOCUS19998</name>
</gene>